<comment type="caution">
    <text evidence="1">The sequence shown here is derived from an EMBL/GenBank/DDBJ whole genome shotgun (WGS) entry which is preliminary data.</text>
</comment>
<sequence length="201" mass="22982">MIQEIEAWLAEPVYWTGVELYQAHGSNAVLKRLFAGSSDGYNKRKLTEELARILDEAREREAAKPVVEETDEIRTLKARGAALMDERSALKERARTLISQGTTQGDELKEMAHRLAYGLRQELDDVYGRVKFWETHGYLPETSEAAVQSVADLVKRRNTLRTYLTPSRGGTPEKIRLWQAELFEKEALIKKLTENDTSETR</sequence>
<dbReference type="AlphaFoldDB" id="A0A840TNC4"/>
<evidence type="ECO:0000313" key="1">
    <source>
        <dbReference type="EMBL" id="MBB5284435.1"/>
    </source>
</evidence>
<dbReference type="EMBL" id="JACHGF010000003">
    <property type="protein sequence ID" value="MBB5284435.1"/>
    <property type="molecule type" value="Genomic_DNA"/>
</dbReference>
<protein>
    <submittedName>
        <fullName evidence="1">Uncharacterized protein</fullName>
    </submittedName>
</protein>
<evidence type="ECO:0000313" key="2">
    <source>
        <dbReference type="Proteomes" id="UP000557307"/>
    </source>
</evidence>
<accession>A0A840TNC4</accession>
<name>A0A840TNC4_9BACT</name>
<gene>
    <name evidence="1" type="ORF">HNQ92_002578</name>
</gene>
<proteinExistence type="predicted"/>
<keyword evidence="2" id="KW-1185">Reference proteome</keyword>
<organism evidence="1 2">
    <name type="scientific">Rhabdobacter roseus</name>
    <dbReference type="NCBI Taxonomy" id="1655419"/>
    <lineage>
        <taxon>Bacteria</taxon>
        <taxon>Pseudomonadati</taxon>
        <taxon>Bacteroidota</taxon>
        <taxon>Cytophagia</taxon>
        <taxon>Cytophagales</taxon>
        <taxon>Cytophagaceae</taxon>
        <taxon>Rhabdobacter</taxon>
    </lineage>
</organism>
<reference evidence="1 2" key="1">
    <citation type="submission" date="2020-08" db="EMBL/GenBank/DDBJ databases">
        <title>Genomic Encyclopedia of Type Strains, Phase IV (KMG-IV): sequencing the most valuable type-strain genomes for metagenomic binning, comparative biology and taxonomic classification.</title>
        <authorList>
            <person name="Goeker M."/>
        </authorList>
    </citation>
    <scope>NUCLEOTIDE SEQUENCE [LARGE SCALE GENOMIC DNA]</scope>
    <source>
        <strain evidence="1 2">DSM 105074</strain>
    </source>
</reference>
<dbReference type="RefSeq" id="WP_184174374.1">
    <property type="nucleotide sequence ID" value="NZ_JACHGF010000003.1"/>
</dbReference>
<dbReference type="Proteomes" id="UP000557307">
    <property type="component" value="Unassembled WGS sequence"/>
</dbReference>